<name>A0A497E3N1_UNCAE</name>
<dbReference type="GO" id="GO:0016853">
    <property type="term" value="F:isomerase activity"/>
    <property type="evidence" value="ECO:0007669"/>
    <property type="project" value="UniProtKB-KW"/>
</dbReference>
<evidence type="ECO:0000259" key="1">
    <source>
        <dbReference type="Pfam" id="PF01261"/>
    </source>
</evidence>
<sequence>MELRLGIVTYNIAKDWDIDTIIEKCSQLGYEGVELRTTHRHGVEVNLSKEERRRIKKKFQDCPLKLVGLGSTFEYHSPVKEELRKNIEGTKEYIKLAHDVGAEGIKVRPNAFPEGVSKEKTIEQIGLSLRECGEFARDYGIKIRLEVHGRGTSHIPYIRKMMDVCDHQNVYVCWNSNPTDVDETGSIKKNFDLLKDKIDTVHITELWSDYPYEELFSLLREIGYKGFCLAEIPESPEPDRLLRYYRKLFYCLQK</sequence>
<dbReference type="InterPro" id="IPR036237">
    <property type="entry name" value="Xyl_isomerase-like_sf"/>
</dbReference>
<organism evidence="2 3">
    <name type="scientific">Aerophobetes bacterium</name>
    <dbReference type="NCBI Taxonomy" id="2030807"/>
    <lineage>
        <taxon>Bacteria</taxon>
        <taxon>Candidatus Aerophobota</taxon>
    </lineage>
</organism>
<keyword evidence="2" id="KW-0413">Isomerase</keyword>
<protein>
    <submittedName>
        <fullName evidence="2">Sugar phosphate isomerase/epimerase</fullName>
    </submittedName>
</protein>
<dbReference type="SUPFAM" id="SSF51658">
    <property type="entry name" value="Xylose isomerase-like"/>
    <property type="match status" value="1"/>
</dbReference>
<dbReference type="PANTHER" id="PTHR12110:SF21">
    <property type="entry name" value="XYLOSE ISOMERASE-LIKE TIM BARREL DOMAIN-CONTAINING PROTEIN"/>
    <property type="match status" value="1"/>
</dbReference>
<evidence type="ECO:0000313" key="3">
    <source>
        <dbReference type="Proteomes" id="UP000279422"/>
    </source>
</evidence>
<comment type="caution">
    <text evidence="2">The sequence shown here is derived from an EMBL/GenBank/DDBJ whole genome shotgun (WGS) entry which is preliminary data.</text>
</comment>
<dbReference type="PANTHER" id="PTHR12110">
    <property type="entry name" value="HYDROXYPYRUVATE ISOMERASE"/>
    <property type="match status" value="1"/>
</dbReference>
<dbReference type="InterPro" id="IPR013022">
    <property type="entry name" value="Xyl_isomerase-like_TIM-brl"/>
</dbReference>
<dbReference type="Proteomes" id="UP000279422">
    <property type="component" value="Unassembled WGS sequence"/>
</dbReference>
<accession>A0A497E3N1</accession>
<reference evidence="2 3" key="1">
    <citation type="submission" date="2018-06" db="EMBL/GenBank/DDBJ databases">
        <title>Extensive metabolic versatility and redundancy in microbially diverse, dynamic hydrothermal sediments.</title>
        <authorList>
            <person name="Dombrowski N."/>
            <person name="Teske A."/>
            <person name="Baker B.J."/>
        </authorList>
    </citation>
    <scope>NUCLEOTIDE SEQUENCE [LARGE SCALE GENOMIC DNA]</scope>
    <source>
        <strain evidence="2">B47_G16</strain>
    </source>
</reference>
<dbReference type="Pfam" id="PF01261">
    <property type="entry name" value="AP_endonuc_2"/>
    <property type="match status" value="1"/>
</dbReference>
<gene>
    <name evidence="2" type="ORF">DRJ00_05780</name>
</gene>
<proteinExistence type="predicted"/>
<dbReference type="Gene3D" id="3.20.20.150">
    <property type="entry name" value="Divalent-metal-dependent TIM barrel enzymes"/>
    <property type="match status" value="1"/>
</dbReference>
<feature type="domain" description="Xylose isomerase-like TIM barrel" evidence="1">
    <location>
        <begin position="22"/>
        <end position="238"/>
    </location>
</feature>
<dbReference type="InterPro" id="IPR050312">
    <property type="entry name" value="IolE/XylAMocC-like"/>
</dbReference>
<dbReference type="AlphaFoldDB" id="A0A497E3N1"/>
<dbReference type="EMBL" id="QMPZ01000082">
    <property type="protein sequence ID" value="RLE08727.1"/>
    <property type="molecule type" value="Genomic_DNA"/>
</dbReference>
<evidence type="ECO:0000313" key="2">
    <source>
        <dbReference type="EMBL" id="RLE08727.1"/>
    </source>
</evidence>